<evidence type="ECO:0000256" key="1">
    <source>
        <dbReference type="ARBA" id="ARBA00008455"/>
    </source>
</evidence>
<protein>
    <submittedName>
        <fullName evidence="3">Papain family cysteine protease</fullName>
    </submittedName>
</protein>
<dbReference type="PRINTS" id="PR00705">
    <property type="entry name" value="PAPAIN"/>
</dbReference>
<sequence length="389" mass="44487">MNLISQKRISSLKKNFHSTWRAENYSKFWSKNLEFGYKHKLGTRIPVRIQRAIRNDPVPIKESYDFRAEPFMVNNLRAIRDQGDCGASWAFSALDTATDRVAKVYEGKRGNESMSVQMLLSCVILPGNANGCSPASMDLGWKFIESTSADQDGRIIGGIVNEACYPLESDKTGTATQCKVNSNLNRIICPSDGRLYTKQLMNSGPGYPIRASSSNDLMEEIEENGPIQMAFKVYEDFFMYKSGIYIKHPNARLLDVDDPYHSVKVIGWGTENGVDYWIAANSWGPDWGENGYFRIKREDDETEFGRYGFAAWGSRSINTKKKNNYGKNNTILNNFRDVNDWNSLPVDVVEARSLNCFKSKLDKWLFENRELFFIQFEIFEKFSSNTTNF</sequence>
<evidence type="ECO:0000313" key="3">
    <source>
        <dbReference type="EMBL" id="RNA33940.1"/>
    </source>
</evidence>
<dbReference type="EMBL" id="REGN01001550">
    <property type="protein sequence ID" value="RNA33940.1"/>
    <property type="molecule type" value="Genomic_DNA"/>
</dbReference>
<dbReference type="GO" id="GO:0008234">
    <property type="term" value="F:cysteine-type peptidase activity"/>
    <property type="evidence" value="ECO:0007669"/>
    <property type="project" value="InterPro"/>
</dbReference>
<dbReference type="Pfam" id="PF00112">
    <property type="entry name" value="Peptidase_C1"/>
    <property type="match status" value="1"/>
</dbReference>
<reference evidence="3 4" key="1">
    <citation type="journal article" date="2018" name="Sci. Rep.">
        <title>Genomic signatures of local adaptation to the degree of environmental predictability in rotifers.</title>
        <authorList>
            <person name="Franch-Gras L."/>
            <person name="Hahn C."/>
            <person name="Garcia-Roger E.M."/>
            <person name="Carmona M.J."/>
            <person name="Serra M."/>
            <person name="Gomez A."/>
        </authorList>
    </citation>
    <scope>NUCLEOTIDE SEQUENCE [LARGE SCALE GENOMIC DNA]</scope>
    <source>
        <strain evidence="3">HYR1</strain>
    </source>
</reference>
<comment type="similarity">
    <text evidence="1">Belongs to the peptidase C1 family.</text>
</comment>
<organism evidence="3 4">
    <name type="scientific">Brachionus plicatilis</name>
    <name type="common">Marine rotifer</name>
    <name type="synonym">Brachionus muelleri</name>
    <dbReference type="NCBI Taxonomy" id="10195"/>
    <lineage>
        <taxon>Eukaryota</taxon>
        <taxon>Metazoa</taxon>
        <taxon>Spiralia</taxon>
        <taxon>Gnathifera</taxon>
        <taxon>Rotifera</taxon>
        <taxon>Eurotatoria</taxon>
        <taxon>Monogononta</taxon>
        <taxon>Pseudotrocha</taxon>
        <taxon>Ploima</taxon>
        <taxon>Brachionidae</taxon>
        <taxon>Brachionus</taxon>
    </lineage>
</organism>
<dbReference type="SMART" id="SM00645">
    <property type="entry name" value="Pept_C1"/>
    <property type="match status" value="1"/>
</dbReference>
<dbReference type="PANTHER" id="PTHR12411">
    <property type="entry name" value="CYSTEINE PROTEASE FAMILY C1-RELATED"/>
    <property type="match status" value="1"/>
</dbReference>
<dbReference type="InterPro" id="IPR013128">
    <property type="entry name" value="Peptidase_C1A"/>
</dbReference>
<dbReference type="OrthoDB" id="640249at2759"/>
<dbReference type="InterPro" id="IPR000668">
    <property type="entry name" value="Peptidase_C1A_C"/>
</dbReference>
<dbReference type="InterPro" id="IPR038765">
    <property type="entry name" value="Papain-like_cys_pep_sf"/>
</dbReference>
<dbReference type="InterPro" id="IPR025661">
    <property type="entry name" value="Pept_asp_AS"/>
</dbReference>
<accession>A0A3M7SEH4</accession>
<dbReference type="GO" id="GO:0006508">
    <property type="term" value="P:proteolysis"/>
    <property type="evidence" value="ECO:0007669"/>
    <property type="project" value="UniProtKB-KW"/>
</dbReference>
<dbReference type="SUPFAM" id="SSF54001">
    <property type="entry name" value="Cysteine proteinases"/>
    <property type="match status" value="1"/>
</dbReference>
<proteinExistence type="inferred from homology"/>
<keyword evidence="3" id="KW-0645">Protease</keyword>
<dbReference type="Gene3D" id="3.90.70.10">
    <property type="entry name" value="Cysteine proteinases"/>
    <property type="match status" value="1"/>
</dbReference>
<dbReference type="AlphaFoldDB" id="A0A3M7SEH4"/>
<comment type="caution">
    <text evidence="3">The sequence shown here is derived from an EMBL/GenBank/DDBJ whole genome shotgun (WGS) entry which is preliminary data.</text>
</comment>
<evidence type="ECO:0000259" key="2">
    <source>
        <dbReference type="SMART" id="SM00645"/>
    </source>
</evidence>
<evidence type="ECO:0000313" key="4">
    <source>
        <dbReference type="Proteomes" id="UP000276133"/>
    </source>
</evidence>
<name>A0A3M7SEH4_BRAPC</name>
<feature type="domain" description="Peptidase C1A papain C-terminal" evidence="2">
    <location>
        <begin position="60"/>
        <end position="312"/>
    </location>
</feature>
<dbReference type="PROSITE" id="PS00640">
    <property type="entry name" value="THIOL_PROTEASE_ASN"/>
    <property type="match status" value="1"/>
</dbReference>
<keyword evidence="3" id="KW-0378">Hydrolase</keyword>
<keyword evidence="4" id="KW-1185">Reference proteome</keyword>
<gene>
    <name evidence="3" type="ORF">BpHYR1_017640</name>
</gene>
<dbReference type="Proteomes" id="UP000276133">
    <property type="component" value="Unassembled WGS sequence"/>
</dbReference>